<evidence type="ECO:0000313" key="2">
    <source>
        <dbReference type="EMBL" id="MZI95429.1"/>
    </source>
</evidence>
<comment type="caution">
    <text evidence="2">The sequence shown here is derived from an EMBL/GenBank/DDBJ whole genome shotgun (WGS) entry which is preliminary data.</text>
</comment>
<dbReference type="RefSeq" id="WP_161157911.1">
    <property type="nucleotide sequence ID" value="NZ_WEKT01000055.1"/>
</dbReference>
<dbReference type="EMBL" id="WEKT01000055">
    <property type="protein sequence ID" value="MZI95429.1"/>
    <property type="molecule type" value="Genomic_DNA"/>
</dbReference>
<dbReference type="AlphaFoldDB" id="A0A7X4LNY1"/>
<dbReference type="Pfam" id="PF13503">
    <property type="entry name" value="DUF4123"/>
    <property type="match status" value="1"/>
</dbReference>
<keyword evidence="3" id="KW-1185">Reference proteome</keyword>
<dbReference type="Proteomes" id="UP000462621">
    <property type="component" value="Unassembled WGS sequence"/>
</dbReference>
<name>A0A7X4LNY1_9VIBR</name>
<feature type="domain" description="DUF4123" evidence="1">
    <location>
        <begin position="11"/>
        <end position="129"/>
    </location>
</feature>
<accession>A0A7X4LNY1</accession>
<proteinExistence type="predicted"/>
<organism evidence="2 3">
    <name type="scientific">Vibrio eleionomae</name>
    <dbReference type="NCBI Taxonomy" id="2653505"/>
    <lineage>
        <taxon>Bacteria</taxon>
        <taxon>Pseudomonadati</taxon>
        <taxon>Pseudomonadota</taxon>
        <taxon>Gammaproteobacteria</taxon>
        <taxon>Vibrionales</taxon>
        <taxon>Vibrionaceae</taxon>
        <taxon>Vibrio</taxon>
    </lineage>
</organism>
<evidence type="ECO:0000313" key="3">
    <source>
        <dbReference type="Proteomes" id="UP000462621"/>
    </source>
</evidence>
<gene>
    <name evidence="2" type="ORF">F9817_19825</name>
</gene>
<dbReference type="InterPro" id="IPR025391">
    <property type="entry name" value="DUF4123"/>
</dbReference>
<reference evidence="2 3" key="1">
    <citation type="submission" date="2019-10" db="EMBL/GenBank/DDBJ databases">
        <title>Vibrio sp. nov. isolated from a shrimp pond.</title>
        <authorList>
            <person name="Gomez-Gil B."/>
            <person name="Enciso-Ibarra J."/>
            <person name="Enciso-Ibarra K."/>
            <person name="Bolan-Mejia C."/>
        </authorList>
    </citation>
    <scope>NUCLEOTIDE SEQUENCE [LARGE SCALE GENOMIC DNA]</scope>
    <source>
        <strain evidence="2 3">CAIM 722</strain>
    </source>
</reference>
<sequence>MVEERFENDFYLVLDVLRVIDAKKLCAQHDIEYQLLYVNTMWEQQLDNSPIWLKVEPYEVIWNKWTQDPIWASSGVVFEFTKNTSQDEIESTLKRNITIKTEGDRLLLFRFYSPKTLLFMSNYLELEQINDLCGRSKRIIISPYFKEYKSLIKCQNNEVKNNNRRLIISEQLALELLS</sequence>
<evidence type="ECO:0000259" key="1">
    <source>
        <dbReference type="Pfam" id="PF13503"/>
    </source>
</evidence>
<protein>
    <submittedName>
        <fullName evidence="2">DUF4123 domain-containing protein</fullName>
    </submittedName>
</protein>